<dbReference type="Gene3D" id="2.70.98.10">
    <property type="match status" value="1"/>
</dbReference>
<dbReference type="CDD" id="cd09024">
    <property type="entry name" value="Aldose_epim_lacX"/>
    <property type="match status" value="1"/>
</dbReference>
<gene>
    <name evidence="1" type="ORF">M3M39_04705</name>
</gene>
<name>A0ABY5BRZ5_9LACO</name>
<dbReference type="EMBL" id="CP097118">
    <property type="protein sequence ID" value="USS87425.1"/>
    <property type="molecule type" value="Genomic_DNA"/>
</dbReference>
<dbReference type="RefSeq" id="WP_252796721.1">
    <property type="nucleotide sequence ID" value="NZ_CP097118.1"/>
</dbReference>
<evidence type="ECO:0000313" key="2">
    <source>
        <dbReference type="Proteomes" id="UP001057025"/>
    </source>
</evidence>
<dbReference type="InterPro" id="IPR014718">
    <property type="entry name" value="GH-type_carb-bd"/>
</dbReference>
<dbReference type="SUPFAM" id="SSF74650">
    <property type="entry name" value="Galactose mutarotase-like"/>
    <property type="match status" value="1"/>
</dbReference>
<dbReference type="InterPro" id="IPR037481">
    <property type="entry name" value="LacX"/>
</dbReference>
<dbReference type="InterPro" id="IPR011013">
    <property type="entry name" value="Gal_mutarotase_sf_dom"/>
</dbReference>
<organism evidence="1 2">
    <name type="scientific">Fructilactobacillus hinvesii</name>
    <dbReference type="NCBI Taxonomy" id="2940300"/>
    <lineage>
        <taxon>Bacteria</taxon>
        <taxon>Bacillati</taxon>
        <taxon>Bacillota</taxon>
        <taxon>Bacilli</taxon>
        <taxon>Lactobacillales</taxon>
        <taxon>Lactobacillaceae</taxon>
        <taxon>Fructilactobacillus</taxon>
    </lineage>
</organism>
<reference evidence="1" key="1">
    <citation type="submission" date="2022-05" db="EMBL/GenBank/DDBJ databases">
        <authorList>
            <person name="Oliphant S.A."/>
            <person name="Watson-Haigh N.S."/>
            <person name="Sumby K.M."/>
            <person name="Gardner J.M."/>
            <person name="Jiranek V."/>
        </authorList>
    </citation>
    <scope>NUCLEOTIDE SEQUENCE</scope>
    <source>
        <strain evidence="1">KI11_C11</strain>
    </source>
</reference>
<keyword evidence="2" id="KW-1185">Reference proteome</keyword>
<dbReference type="InterPro" id="IPR008183">
    <property type="entry name" value="Aldose_1/G6P_1-epimerase"/>
</dbReference>
<proteinExistence type="predicted"/>
<accession>A0ABY5BRZ5</accession>
<protein>
    <submittedName>
        <fullName evidence="1">Aldose 1-epimerase family protein</fullName>
    </submittedName>
</protein>
<dbReference type="Proteomes" id="UP001057025">
    <property type="component" value="Chromosome"/>
</dbReference>
<evidence type="ECO:0000313" key="1">
    <source>
        <dbReference type="EMBL" id="USS87425.1"/>
    </source>
</evidence>
<sequence length="290" mass="32781">MTVELRNDQLTIKIDELGAELVSVVRAGHEYIWNADPAHWKRHAPILFPIVGKLKNNQYQYQGQTYRMFQHGFARDQQFQVISNAADQAVFLLEANSETKQMYPFDFQLVVSYTLRKDQVDVQMTVLNPSETDDLLFAIGAHPGFQVPLEKDVEPATLTVTPEESYQLIQLGTDGLTKPEQLTELFTQPVPLTPALFQHDAQIINVKVNPKTELTITAPNHKWGVTVTGILNDYFGIWSTAPQVSNFVCLEPWWGIADSEAVSGELADKPDIRKLTAGAKKTFEFQIKFF</sequence>
<dbReference type="Pfam" id="PF01263">
    <property type="entry name" value="Aldose_epim"/>
    <property type="match status" value="1"/>
</dbReference>